<evidence type="ECO:0000313" key="2">
    <source>
        <dbReference type="EMBL" id="QJB37307.1"/>
    </source>
</evidence>
<proteinExistence type="predicted"/>
<dbReference type="Gene3D" id="3.40.30.10">
    <property type="entry name" value="Glutaredoxin"/>
    <property type="match status" value="1"/>
</dbReference>
<sequence>MKIAKKIILLITFIASTESSIGQKIEIGKPYQDILLRNVVNYSKENVLLSTFNDKPLIIDFWFIGCAPCMELVPHLDSLQKANPRKFNILLATFENRNAVLAFTKKNPVFRKFPIITDLKRSDSLMLMFPHTKEPHEIWIDRNKVVQAITSNEELTTQNLVAFLNGASLSLSEKKELTPEQRRLPLFLIDREFNNSKGQLFYSYISEYDPKISNVSWGVQYAKENNTVKALCLNCMLDILYKVAYDISGPDKVFFNGKSWSENQAKKTPELKLPYSYELIIRDTSISKARKIMHNSLDNYFSLQSKVKQVEMPCYILSRLENRSDFISKDETPANNLDITVDKIIIKNIGIDFVINNGLYNNLEHEVLNETDYNGRITVTIPRTKELQKIKKELNRYGLDINIEKRKREIIFLENIN</sequence>
<evidence type="ECO:0000256" key="1">
    <source>
        <dbReference type="ARBA" id="ARBA00023284"/>
    </source>
</evidence>
<dbReference type="CDD" id="cd02966">
    <property type="entry name" value="TlpA_like_family"/>
    <property type="match status" value="1"/>
</dbReference>
<dbReference type="RefSeq" id="WP_168860092.1">
    <property type="nucleotide sequence ID" value="NZ_CP051204.2"/>
</dbReference>
<accession>A0ABX6LB27</accession>
<dbReference type="Proteomes" id="UP000503144">
    <property type="component" value="Chromosome"/>
</dbReference>
<keyword evidence="3" id="KW-1185">Reference proteome</keyword>
<reference evidence="3" key="1">
    <citation type="submission" date="2020-04" db="EMBL/GenBank/DDBJ databases">
        <authorList>
            <person name="Kittiwongwattana C."/>
        </authorList>
    </citation>
    <scope>NUCLEOTIDE SEQUENCE [LARGE SCALE GENOMIC DNA]</scope>
    <source>
        <strain evidence="3">1303</strain>
    </source>
</reference>
<name>A0ABX6LB27_9BACT</name>
<reference evidence="2 3" key="2">
    <citation type="submission" date="2020-09" db="EMBL/GenBank/DDBJ databases">
        <authorList>
            <person name="Kittiwongwattana C."/>
        </authorList>
    </citation>
    <scope>NUCLEOTIDE SEQUENCE [LARGE SCALE GENOMIC DNA]</scope>
    <source>
        <strain evidence="2 3">1303</strain>
    </source>
</reference>
<dbReference type="EMBL" id="CP051204">
    <property type="protein sequence ID" value="QJB37307.1"/>
    <property type="molecule type" value="Genomic_DNA"/>
</dbReference>
<gene>
    <name evidence="2" type="ORF">HF324_05355</name>
</gene>
<keyword evidence="1" id="KW-0676">Redox-active center</keyword>
<dbReference type="InterPro" id="IPR017937">
    <property type="entry name" value="Thioredoxin_CS"/>
</dbReference>
<protein>
    <submittedName>
        <fullName evidence="2">TlpA family protein disulfide reductase</fullName>
    </submittedName>
</protein>
<organism evidence="2 3">
    <name type="scientific">Chitinophaga oryzae</name>
    <dbReference type="NCBI Taxonomy" id="2725414"/>
    <lineage>
        <taxon>Bacteria</taxon>
        <taxon>Pseudomonadati</taxon>
        <taxon>Bacteroidota</taxon>
        <taxon>Chitinophagia</taxon>
        <taxon>Chitinophagales</taxon>
        <taxon>Chitinophagaceae</taxon>
        <taxon>Chitinophaga</taxon>
    </lineage>
</organism>
<evidence type="ECO:0000313" key="3">
    <source>
        <dbReference type="Proteomes" id="UP000503144"/>
    </source>
</evidence>
<dbReference type="InterPro" id="IPR036249">
    <property type="entry name" value="Thioredoxin-like_sf"/>
</dbReference>
<dbReference type="SUPFAM" id="SSF52833">
    <property type="entry name" value="Thioredoxin-like"/>
    <property type="match status" value="1"/>
</dbReference>
<dbReference type="PROSITE" id="PS00194">
    <property type="entry name" value="THIOREDOXIN_1"/>
    <property type="match status" value="1"/>
</dbReference>